<protein>
    <submittedName>
        <fullName evidence="2">Putative porin</fullName>
    </submittedName>
</protein>
<dbReference type="AlphaFoldDB" id="A0A1I6YW24"/>
<dbReference type="STRING" id="477690.SAMN05216474_1224"/>
<dbReference type="Pfam" id="PF14121">
    <property type="entry name" value="Porin_10"/>
    <property type="match status" value="1"/>
</dbReference>
<name>A0A1I6YW24_9FLAO</name>
<gene>
    <name evidence="2" type="ORF">SAMN05216474_1224</name>
</gene>
<feature type="signal peptide" evidence="1">
    <location>
        <begin position="1"/>
        <end position="19"/>
    </location>
</feature>
<feature type="chain" id="PRO_5014725165" evidence="1">
    <location>
        <begin position="20"/>
        <end position="582"/>
    </location>
</feature>
<dbReference type="EMBL" id="FPAS01000001">
    <property type="protein sequence ID" value="SFT54564.1"/>
    <property type="molecule type" value="Genomic_DNA"/>
</dbReference>
<dbReference type="InterPro" id="IPR025631">
    <property type="entry name" value="Porin_10"/>
</dbReference>
<keyword evidence="1" id="KW-0732">Signal</keyword>
<reference evidence="2 3" key="1">
    <citation type="submission" date="2016-10" db="EMBL/GenBank/DDBJ databases">
        <authorList>
            <person name="de Groot N.N."/>
        </authorList>
    </citation>
    <scope>NUCLEOTIDE SEQUENCE [LARGE SCALE GENOMIC DNA]</scope>
    <source>
        <strain evidence="2 3">CGMCC 1.7005</strain>
    </source>
</reference>
<proteinExistence type="predicted"/>
<dbReference type="OrthoDB" id="1489309at2"/>
<evidence type="ECO:0000313" key="3">
    <source>
        <dbReference type="Proteomes" id="UP000236454"/>
    </source>
</evidence>
<organism evidence="2 3">
    <name type="scientific">Lishizhenia tianjinensis</name>
    <dbReference type="NCBI Taxonomy" id="477690"/>
    <lineage>
        <taxon>Bacteria</taxon>
        <taxon>Pseudomonadati</taxon>
        <taxon>Bacteroidota</taxon>
        <taxon>Flavobacteriia</taxon>
        <taxon>Flavobacteriales</taxon>
        <taxon>Crocinitomicaceae</taxon>
        <taxon>Lishizhenia</taxon>
    </lineage>
</organism>
<dbReference type="RefSeq" id="WP_090247425.1">
    <property type="nucleotide sequence ID" value="NZ_FPAS01000001.1"/>
</dbReference>
<evidence type="ECO:0000256" key="1">
    <source>
        <dbReference type="SAM" id="SignalP"/>
    </source>
</evidence>
<evidence type="ECO:0000313" key="2">
    <source>
        <dbReference type="EMBL" id="SFT54564.1"/>
    </source>
</evidence>
<keyword evidence="3" id="KW-1185">Reference proteome</keyword>
<dbReference type="Proteomes" id="UP000236454">
    <property type="component" value="Unassembled WGS sequence"/>
</dbReference>
<accession>A0A1I6YW24</accession>
<sequence length="582" mass="66221">MKRILLVLMLVLTGFCAQAQNKLLAPKIDSITLDYRSSGYALDSVDVVYGANENLRPSGFNLPEFGLNELLHQRDALGANLAGFNYLQRQASTPILISPLPYIGFQYSFGGSLTQNLDVQYSQALSPKTLLNIHYNKKSSDGFLRSSKYAVNDVNAVLIHRNKHYSTKLDAKYSAYTWSENGGMSEDSLLQDYIISFTPVNKSSAESTVKKADISWENYLNLSGDNMIKTGFYQVTRYEVINRLFTDNAPTQLTDTFYIDSNRTRDQYQTASIKNGAGYFFSSKYFEINASVNHRYWSNQNLNRYFDTTEIFLASELYAGFEKFNLHNTFYFNLVGATGEIKNYTRLQMALPLFDLNAKLDINNLYPTPYQRQHYANNFQWKLTSLSPQQIITLGGDLKLKGKLNTGVGVDATTVNNGLYFINNTWRQDTLNTVSAVRINAFVDYNLGKLHLSHNLAFNLNSANFNFQPKVISSNRIAYKTPIFKAAKLKMNLGLDLQYLSEYNSMLYLPEMSLYSPLTGAQSTGNYVLVHAFAAIDLDPFRLFFRAENVSSLWNDARIRVDEEYPIMPLFVRLGVSWDFFN</sequence>